<dbReference type="eggNOG" id="ENOG5030WWX">
    <property type="taxonomic scope" value="Bacteria"/>
</dbReference>
<protein>
    <submittedName>
        <fullName evidence="1">Uncharacterized protein</fullName>
    </submittedName>
</protein>
<proteinExistence type="predicted"/>
<keyword evidence="2" id="KW-1185">Reference proteome</keyword>
<name>F5IVB1_9BACT</name>
<evidence type="ECO:0000313" key="1">
    <source>
        <dbReference type="EMBL" id="EGK02561.1"/>
    </source>
</evidence>
<dbReference type="RefSeq" id="WP_006798326.1">
    <property type="nucleotide sequence ID" value="NZ_GL891980.1"/>
</dbReference>
<sequence length="373" mass="44037">MIPFKYPQDTIEFDQLKSDYVLSYSDLADMQTEWTRLRNTYLRLNVFPQNIEDIMKADYRGLILIYRGYHRIPKAERERMKTELDALFNYDDEYREVIKGFLMNSANGFEINTCHYCDMAYVNVYSIDATDDGIYFMNTASPDELKSKLKVSIDTKLREVIANRPYKDINDFNRVRKKLRWGNNKFEKTFKPNYKNRSNFDVEHILDKGSCPIVALSLMNFVPSCQVCNSRLKKTRILGKDGIPEGKLSPTSPLYDFDNGVTIRILPKTGQIKINPTQHREDYNLVFDISDNDYEYFVNLFKLEERYSYHKIEALRWVELKQKYTDARITMMSNALSGNPDFTVDKIREDIFGSDFTNNEHRCFSKMKRDILK</sequence>
<accession>F5IVB1</accession>
<dbReference type="HOGENOM" id="CLU_051468_1_0_10"/>
<dbReference type="AlphaFoldDB" id="F5IVB1"/>
<dbReference type="STRING" id="742766.HMPREF9455_00811"/>
<dbReference type="Proteomes" id="UP000004913">
    <property type="component" value="Unassembled WGS sequence"/>
</dbReference>
<dbReference type="OrthoDB" id="9816185at2"/>
<comment type="caution">
    <text evidence="1">The sequence shown here is derived from an EMBL/GenBank/DDBJ whole genome shotgun (WGS) entry which is preliminary data.</text>
</comment>
<evidence type="ECO:0000313" key="2">
    <source>
        <dbReference type="Proteomes" id="UP000004913"/>
    </source>
</evidence>
<reference evidence="1 2" key="1">
    <citation type="submission" date="2011-04" db="EMBL/GenBank/DDBJ databases">
        <title>The Genome Sequence of Dysgonomonas gadei ATCC BAA-286.</title>
        <authorList>
            <consortium name="The Broad Institute Genome Sequencing Platform"/>
            <person name="Earl A."/>
            <person name="Ward D."/>
            <person name="Feldgarden M."/>
            <person name="Gevers D."/>
            <person name="Pudlo N."/>
            <person name="Martens E."/>
            <person name="Allen-Vercoe E."/>
            <person name="Young S.K."/>
            <person name="Zeng Q."/>
            <person name="Gargeya S."/>
            <person name="Fitzgerald M."/>
            <person name="Haas B."/>
            <person name="Abouelleil A."/>
            <person name="Alvarado L."/>
            <person name="Arachchi H.M."/>
            <person name="Berlin A."/>
            <person name="Brown A."/>
            <person name="Chapman S.B."/>
            <person name="Chen Z."/>
            <person name="Dunbar C."/>
            <person name="Freedman E."/>
            <person name="Gearin G."/>
            <person name="Gellesch M."/>
            <person name="Goldberg J."/>
            <person name="Griggs A."/>
            <person name="Gujja S."/>
            <person name="Heiman D."/>
            <person name="Howarth C."/>
            <person name="Larson L."/>
            <person name="Lui A."/>
            <person name="MacDonald P.J.P."/>
            <person name="Mehta T."/>
            <person name="Montmayeur A."/>
            <person name="Murphy C."/>
            <person name="Neiman D."/>
            <person name="Pearson M."/>
            <person name="Priest M."/>
            <person name="Roberts A."/>
            <person name="Saif S."/>
            <person name="Shea T."/>
            <person name="Shenoy N."/>
            <person name="Sisk P."/>
            <person name="Stolte C."/>
            <person name="Sykes S."/>
            <person name="Yandava C."/>
            <person name="Wortman J."/>
            <person name="Nusbaum C."/>
            <person name="Birren B."/>
        </authorList>
    </citation>
    <scope>NUCLEOTIDE SEQUENCE [LARGE SCALE GENOMIC DNA]</scope>
    <source>
        <strain evidence="1 2">ATCC BAA-286</strain>
    </source>
</reference>
<organism evidence="1 2">
    <name type="scientific">Dysgonomonas gadei ATCC BAA-286</name>
    <dbReference type="NCBI Taxonomy" id="742766"/>
    <lineage>
        <taxon>Bacteria</taxon>
        <taxon>Pseudomonadati</taxon>
        <taxon>Bacteroidota</taxon>
        <taxon>Bacteroidia</taxon>
        <taxon>Bacteroidales</taxon>
        <taxon>Dysgonomonadaceae</taxon>
        <taxon>Dysgonomonas</taxon>
    </lineage>
</organism>
<gene>
    <name evidence="1" type="ORF">HMPREF9455_00811</name>
</gene>
<dbReference type="EMBL" id="ADLV01000015">
    <property type="protein sequence ID" value="EGK02561.1"/>
    <property type="molecule type" value="Genomic_DNA"/>
</dbReference>